<dbReference type="InterPro" id="IPR015813">
    <property type="entry name" value="Pyrv/PenolPyrv_kinase-like_dom"/>
</dbReference>
<dbReference type="Pfam" id="PF13714">
    <property type="entry name" value="PEP_mutase"/>
    <property type="match status" value="1"/>
</dbReference>
<dbReference type="VEuPathDB" id="FungiDB:ASPWEDRAFT_46957"/>
<dbReference type="SUPFAM" id="SSF51621">
    <property type="entry name" value="Phosphoenolpyruvate/pyruvate domain"/>
    <property type="match status" value="1"/>
</dbReference>
<sequence>MSAAQNALALYFRNLHIPGQPLVLTNVYDAATASLIASHPSTKAIATASYAIAASQGVNDSNLTRSQNLATVRSIAAALKPSDTQDSLPSFPLTVDVQDGYDDIAETIKQLIQLGAVGCNLEDLDNRTGQLRPLPDAIRRIKQALQTATELGVPDFVINARTDVLDIGVNGQRGTIEDAIERGKAFLHAGATTVFVWGGAGGRGVSKEEVKQLVVALEGKLNVKMVLKHGFLTVPELREIGVARISVGPELYRAAMRSFKETADAVLDGCI</sequence>
<dbReference type="EMBL" id="KV878209">
    <property type="protein sequence ID" value="OJJ39990.1"/>
    <property type="molecule type" value="Genomic_DNA"/>
</dbReference>
<dbReference type="AlphaFoldDB" id="A0A1L9RYF0"/>
<dbReference type="InterPro" id="IPR040442">
    <property type="entry name" value="Pyrv_kinase-like_dom_sf"/>
</dbReference>
<dbReference type="PANTHER" id="PTHR42905">
    <property type="entry name" value="PHOSPHOENOLPYRUVATE CARBOXYLASE"/>
    <property type="match status" value="1"/>
</dbReference>
<accession>A0A1L9RYF0</accession>
<dbReference type="GO" id="GO:0003824">
    <property type="term" value="F:catalytic activity"/>
    <property type="evidence" value="ECO:0007669"/>
    <property type="project" value="InterPro"/>
</dbReference>
<name>A0A1L9RYF0_ASPWE</name>
<dbReference type="Proteomes" id="UP000184383">
    <property type="component" value="Unassembled WGS sequence"/>
</dbReference>
<dbReference type="RefSeq" id="XP_040693666.1">
    <property type="nucleotide sequence ID" value="XM_040836874.1"/>
</dbReference>
<dbReference type="STRING" id="1073089.A0A1L9RYF0"/>
<dbReference type="GeneID" id="63752722"/>
<protein>
    <recommendedName>
        <fullName evidence="3">Carboxyphosphonoenolpyruvate phosphonomutase-like protein</fullName>
    </recommendedName>
</protein>
<dbReference type="PANTHER" id="PTHR42905:SF16">
    <property type="entry name" value="CARBOXYPHOSPHONOENOLPYRUVATE PHOSPHONOMUTASE-LIKE PROTEIN (AFU_ORTHOLOGUE AFUA_5G07230)"/>
    <property type="match status" value="1"/>
</dbReference>
<dbReference type="Gene3D" id="3.20.20.60">
    <property type="entry name" value="Phosphoenolpyruvate-binding domains"/>
    <property type="match status" value="1"/>
</dbReference>
<proteinExistence type="predicted"/>
<dbReference type="OrthoDB" id="429143at2759"/>
<reference evidence="2" key="1">
    <citation type="journal article" date="2017" name="Genome Biol.">
        <title>Comparative genomics reveals high biological diversity and specific adaptations in the industrially and medically important fungal genus Aspergillus.</title>
        <authorList>
            <person name="de Vries R.P."/>
            <person name="Riley R."/>
            <person name="Wiebenga A."/>
            <person name="Aguilar-Osorio G."/>
            <person name="Amillis S."/>
            <person name="Uchima C.A."/>
            <person name="Anderluh G."/>
            <person name="Asadollahi M."/>
            <person name="Askin M."/>
            <person name="Barry K."/>
            <person name="Battaglia E."/>
            <person name="Bayram O."/>
            <person name="Benocci T."/>
            <person name="Braus-Stromeyer S.A."/>
            <person name="Caldana C."/>
            <person name="Canovas D."/>
            <person name="Cerqueira G.C."/>
            <person name="Chen F."/>
            <person name="Chen W."/>
            <person name="Choi C."/>
            <person name="Clum A."/>
            <person name="Dos Santos R.A."/>
            <person name="Damasio A.R."/>
            <person name="Diallinas G."/>
            <person name="Emri T."/>
            <person name="Fekete E."/>
            <person name="Flipphi M."/>
            <person name="Freyberg S."/>
            <person name="Gallo A."/>
            <person name="Gournas C."/>
            <person name="Habgood R."/>
            <person name="Hainaut M."/>
            <person name="Harispe M.L."/>
            <person name="Henrissat B."/>
            <person name="Hilden K.S."/>
            <person name="Hope R."/>
            <person name="Hossain A."/>
            <person name="Karabika E."/>
            <person name="Karaffa L."/>
            <person name="Karanyi Z."/>
            <person name="Krasevec N."/>
            <person name="Kuo A."/>
            <person name="Kusch H."/>
            <person name="LaButti K."/>
            <person name="Lagendijk E.L."/>
            <person name="Lapidus A."/>
            <person name="Levasseur A."/>
            <person name="Lindquist E."/>
            <person name="Lipzen A."/>
            <person name="Logrieco A.F."/>
            <person name="MacCabe A."/>
            <person name="Maekelae M.R."/>
            <person name="Malavazi I."/>
            <person name="Melin P."/>
            <person name="Meyer V."/>
            <person name="Mielnichuk N."/>
            <person name="Miskei M."/>
            <person name="Molnar A.P."/>
            <person name="Mule G."/>
            <person name="Ngan C.Y."/>
            <person name="Orejas M."/>
            <person name="Orosz E."/>
            <person name="Ouedraogo J.P."/>
            <person name="Overkamp K.M."/>
            <person name="Park H.-S."/>
            <person name="Perrone G."/>
            <person name="Piumi F."/>
            <person name="Punt P.J."/>
            <person name="Ram A.F."/>
            <person name="Ramon A."/>
            <person name="Rauscher S."/>
            <person name="Record E."/>
            <person name="Riano-Pachon D.M."/>
            <person name="Robert V."/>
            <person name="Roehrig J."/>
            <person name="Ruller R."/>
            <person name="Salamov A."/>
            <person name="Salih N.S."/>
            <person name="Samson R.A."/>
            <person name="Sandor E."/>
            <person name="Sanguinetti M."/>
            <person name="Schuetze T."/>
            <person name="Sepcic K."/>
            <person name="Shelest E."/>
            <person name="Sherlock G."/>
            <person name="Sophianopoulou V."/>
            <person name="Squina F.M."/>
            <person name="Sun H."/>
            <person name="Susca A."/>
            <person name="Todd R.B."/>
            <person name="Tsang A."/>
            <person name="Unkles S.E."/>
            <person name="van de Wiele N."/>
            <person name="van Rossen-Uffink D."/>
            <person name="Oliveira J.V."/>
            <person name="Vesth T.C."/>
            <person name="Visser J."/>
            <person name="Yu J.-H."/>
            <person name="Zhou M."/>
            <person name="Andersen M.R."/>
            <person name="Archer D.B."/>
            <person name="Baker S.E."/>
            <person name="Benoit I."/>
            <person name="Brakhage A.A."/>
            <person name="Braus G.H."/>
            <person name="Fischer R."/>
            <person name="Frisvad J.C."/>
            <person name="Goldman G.H."/>
            <person name="Houbraken J."/>
            <person name="Oakley B."/>
            <person name="Pocsi I."/>
            <person name="Scazzocchio C."/>
            <person name="Seiboth B."/>
            <person name="vanKuyk P.A."/>
            <person name="Wortman J."/>
            <person name="Dyer P.S."/>
            <person name="Grigoriev I.V."/>
        </authorList>
    </citation>
    <scope>NUCLEOTIDE SEQUENCE [LARGE SCALE GENOMIC DNA]</scope>
    <source>
        <strain evidence="2">DTO 134E9</strain>
    </source>
</reference>
<dbReference type="CDD" id="cd00377">
    <property type="entry name" value="ICL_PEPM"/>
    <property type="match status" value="1"/>
</dbReference>
<gene>
    <name evidence="1" type="ORF">ASPWEDRAFT_46957</name>
</gene>
<keyword evidence="2" id="KW-1185">Reference proteome</keyword>
<evidence type="ECO:0000313" key="1">
    <source>
        <dbReference type="EMBL" id="OJJ39990.1"/>
    </source>
</evidence>
<organism evidence="1 2">
    <name type="scientific">Aspergillus wentii DTO 134E9</name>
    <dbReference type="NCBI Taxonomy" id="1073089"/>
    <lineage>
        <taxon>Eukaryota</taxon>
        <taxon>Fungi</taxon>
        <taxon>Dikarya</taxon>
        <taxon>Ascomycota</taxon>
        <taxon>Pezizomycotina</taxon>
        <taxon>Eurotiomycetes</taxon>
        <taxon>Eurotiomycetidae</taxon>
        <taxon>Eurotiales</taxon>
        <taxon>Aspergillaceae</taxon>
        <taxon>Aspergillus</taxon>
        <taxon>Aspergillus subgen. Cremei</taxon>
    </lineage>
</organism>
<dbReference type="InterPro" id="IPR039556">
    <property type="entry name" value="ICL/PEPM"/>
</dbReference>
<evidence type="ECO:0000313" key="2">
    <source>
        <dbReference type="Proteomes" id="UP000184383"/>
    </source>
</evidence>
<evidence type="ECO:0008006" key="3">
    <source>
        <dbReference type="Google" id="ProtNLM"/>
    </source>
</evidence>